<evidence type="ECO:0000313" key="2">
    <source>
        <dbReference type="Proteomes" id="UP000737018"/>
    </source>
</evidence>
<keyword evidence="2" id="KW-1185">Reference proteome</keyword>
<dbReference type="OrthoDB" id="10446177at2759"/>
<accession>A0A8J4VFI8</accession>
<dbReference type="EMBL" id="JRKL02008424">
    <property type="protein sequence ID" value="KAF3946916.1"/>
    <property type="molecule type" value="Genomic_DNA"/>
</dbReference>
<dbReference type="Proteomes" id="UP000737018">
    <property type="component" value="Unassembled WGS sequence"/>
</dbReference>
<reference evidence="1" key="1">
    <citation type="submission" date="2020-03" db="EMBL/GenBank/DDBJ databases">
        <title>Castanea mollissima Vanexum genome sequencing.</title>
        <authorList>
            <person name="Staton M."/>
        </authorList>
    </citation>
    <scope>NUCLEOTIDE SEQUENCE</scope>
    <source>
        <tissue evidence="1">Leaf</tissue>
    </source>
</reference>
<protein>
    <submittedName>
        <fullName evidence="1">Uncharacterized protein</fullName>
    </submittedName>
</protein>
<proteinExistence type="predicted"/>
<name>A0A8J4VFI8_9ROSI</name>
<comment type="caution">
    <text evidence="1">The sequence shown here is derived from an EMBL/GenBank/DDBJ whole genome shotgun (WGS) entry which is preliminary data.</text>
</comment>
<evidence type="ECO:0000313" key="1">
    <source>
        <dbReference type="EMBL" id="KAF3946916.1"/>
    </source>
</evidence>
<sequence>RCPTYTPSEAIDFFAHLDQNASAQVNPLVISKYGASEDYPESSSALAQDIAEIKELLKQKGGDVDC</sequence>
<dbReference type="AlphaFoldDB" id="A0A8J4VFI8"/>
<feature type="non-terminal residue" evidence="1">
    <location>
        <position position="1"/>
    </location>
</feature>
<gene>
    <name evidence="1" type="ORF">CMV_026871</name>
</gene>
<organism evidence="1 2">
    <name type="scientific">Castanea mollissima</name>
    <name type="common">Chinese chestnut</name>
    <dbReference type="NCBI Taxonomy" id="60419"/>
    <lineage>
        <taxon>Eukaryota</taxon>
        <taxon>Viridiplantae</taxon>
        <taxon>Streptophyta</taxon>
        <taxon>Embryophyta</taxon>
        <taxon>Tracheophyta</taxon>
        <taxon>Spermatophyta</taxon>
        <taxon>Magnoliopsida</taxon>
        <taxon>eudicotyledons</taxon>
        <taxon>Gunneridae</taxon>
        <taxon>Pentapetalae</taxon>
        <taxon>rosids</taxon>
        <taxon>fabids</taxon>
        <taxon>Fagales</taxon>
        <taxon>Fagaceae</taxon>
        <taxon>Castanea</taxon>
    </lineage>
</organism>